<evidence type="ECO:0000313" key="3">
    <source>
        <dbReference type="EMBL" id="PVY61378.1"/>
    </source>
</evidence>
<protein>
    <submittedName>
        <fullName evidence="3">Uncharacterized protein</fullName>
    </submittedName>
</protein>
<keyword evidence="4" id="KW-1185">Reference proteome</keyword>
<feature type="chain" id="PRO_5015593608" evidence="2">
    <location>
        <begin position="25"/>
        <end position="153"/>
    </location>
</feature>
<accession>A0A2U1CK67</accession>
<organism evidence="3 4">
    <name type="scientific">Pusillimonas noertemannii</name>
    <dbReference type="NCBI Taxonomy" id="305977"/>
    <lineage>
        <taxon>Bacteria</taxon>
        <taxon>Pseudomonadati</taxon>
        <taxon>Pseudomonadota</taxon>
        <taxon>Betaproteobacteria</taxon>
        <taxon>Burkholderiales</taxon>
        <taxon>Alcaligenaceae</taxon>
        <taxon>Pusillimonas</taxon>
    </lineage>
</organism>
<dbReference type="AlphaFoldDB" id="A0A2U1CK67"/>
<feature type="signal peptide" evidence="2">
    <location>
        <begin position="1"/>
        <end position="24"/>
    </location>
</feature>
<dbReference type="Proteomes" id="UP000246145">
    <property type="component" value="Unassembled WGS sequence"/>
</dbReference>
<comment type="caution">
    <text evidence="3">The sequence shown here is derived from an EMBL/GenBank/DDBJ whole genome shotgun (WGS) entry which is preliminary data.</text>
</comment>
<keyword evidence="2" id="KW-0732">Signal</keyword>
<dbReference type="EMBL" id="QEKO01000004">
    <property type="protein sequence ID" value="PVY61378.1"/>
    <property type="molecule type" value="Genomic_DNA"/>
</dbReference>
<evidence type="ECO:0000256" key="2">
    <source>
        <dbReference type="SAM" id="SignalP"/>
    </source>
</evidence>
<reference evidence="3 4" key="1">
    <citation type="submission" date="2018-04" db="EMBL/GenBank/DDBJ databases">
        <title>Genomic Encyclopedia of Type Strains, Phase IV (KMG-IV): sequencing the most valuable type-strain genomes for metagenomic binning, comparative biology and taxonomic classification.</title>
        <authorList>
            <person name="Goeker M."/>
        </authorList>
    </citation>
    <scope>NUCLEOTIDE SEQUENCE [LARGE SCALE GENOMIC DNA]</scope>
    <source>
        <strain evidence="3 4">DSM 10065</strain>
    </source>
</reference>
<feature type="compositionally biased region" description="Low complexity" evidence="1">
    <location>
        <begin position="129"/>
        <end position="139"/>
    </location>
</feature>
<feature type="compositionally biased region" description="Polar residues" evidence="1">
    <location>
        <begin position="91"/>
        <end position="102"/>
    </location>
</feature>
<gene>
    <name evidence="3" type="ORF">C7440_2929</name>
</gene>
<evidence type="ECO:0000256" key="1">
    <source>
        <dbReference type="SAM" id="MobiDB-lite"/>
    </source>
</evidence>
<proteinExistence type="predicted"/>
<feature type="compositionally biased region" description="Polar residues" evidence="1">
    <location>
        <begin position="58"/>
        <end position="83"/>
    </location>
</feature>
<feature type="region of interest" description="Disordered" evidence="1">
    <location>
        <begin position="23"/>
        <end position="153"/>
    </location>
</feature>
<feature type="compositionally biased region" description="Polar residues" evidence="1">
    <location>
        <begin position="33"/>
        <end position="48"/>
    </location>
</feature>
<dbReference type="STRING" id="1231391.GCA_000308195_00890"/>
<name>A0A2U1CK67_9BURK</name>
<sequence>MKKALAVALCSVPLALSSITFAHADGTGKTGGANASGTMSGTTDTNRNNNDHAHDGSSIDQTSPGNTYGATEGAKNNTPSTPRSPDRGAGTTEQPGTPSNPGRTYPNPATEGTQSTPPASPQGPAMENPTPTDPDQTYPDPKPGAQDGSMSTQ</sequence>
<evidence type="ECO:0000313" key="4">
    <source>
        <dbReference type="Proteomes" id="UP000246145"/>
    </source>
</evidence>